<feature type="transmembrane region" description="Helical" evidence="2">
    <location>
        <begin position="258"/>
        <end position="279"/>
    </location>
</feature>
<feature type="transmembrane region" description="Helical" evidence="2">
    <location>
        <begin position="226"/>
        <end position="246"/>
    </location>
</feature>
<evidence type="ECO:0000313" key="3">
    <source>
        <dbReference type="EMBL" id="MPM03018.1"/>
    </source>
</evidence>
<gene>
    <name evidence="3" type="ORF">SDC9_49277</name>
</gene>
<feature type="transmembrane region" description="Helical" evidence="2">
    <location>
        <begin position="390"/>
        <end position="409"/>
    </location>
</feature>
<feature type="transmembrane region" description="Helical" evidence="2">
    <location>
        <begin position="321"/>
        <end position="346"/>
    </location>
</feature>
<feature type="transmembrane region" description="Helical" evidence="2">
    <location>
        <begin position="125"/>
        <end position="142"/>
    </location>
</feature>
<accession>A0A644WHN7</accession>
<dbReference type="AlphaFoldDB" id="A0A644WHN7"/>
<proteinExistence type="predicted"/>
<keyword evidence="1" id="KW-0175">Coiled coil</keyword>
<keyword evidence="2" id="KW-0812">Transmembrane</keyword>
<keyword evidence="2" id="KW-0472">Membrane</keyword>
<feature type="coiled-coil region" evidence="1">
    <location>
        <begin position="26"/>
        <end position="53"/>
    </location>
</feature>
<dbReference type="EMBL" id="VSSQ01000917">
    <property type="protein sequence ID" value="MPM03018.1"/>
    <property type="molecule type" value="Genomic_DNA"/>
</dbReference>
<feature type="transmembrane region" description="Helical" evidence="2">
    <location>
        <begin position="192"/>
        <end position="214"/>
    </location>
</feature>
<evidence type="ECO:0008006" key="4">
    <source>
        <dbReference type="Google" id="ProtNLM"/>
    </source>
</evidence>
<reference evidence="3" key="1">
    <citation type="submission" date="2019-08" db="EMBL/GenBank/DDBJ databases">
        <authorList>
            <person name="Kucharzyk K."/>
            <person name="Murdoch R.W."/>
            <person name="Higgins S."/>
            <person name="Loffler F."/>
        </authorList>
    </citation>
    <scope>NUCLEOTIDE SEQUENCE</scope>
</reference>
<feature type="transmembrane region" description="Helical" evidence="2">
    <location>
        <begin position="358"/>
        <end position="378"/>
    </location>
</feature>
<feature type="transmembrane region" description="Helical" evidence="2">
    <location>
        <begin position="291"/>
        <end position="309"/>
    </location>
</feature>
<sequence>METMITAWKEDLARQGKTEQQIEIVAQEQQASASQLQEYLDQEEAELVSLKRMGARFELVSQANGATLHTKALILLAIQFAISRLPSLFGFPVTDASLPYYLLNVSFLVFPFMAIYLSRNWNKQILIYLGALALLCLVVNLQQANKAVVKETTFILSSLHLPLLGILSLAMFQTPQTFSQKLSRHLRFIGEAGLLTFLLCCATFVVMMLSVTLFETIGIRIEDGVAQFLVTSILPLLPLLAVHLVTVKGRKLGQLTRLLASLFLPVFTAVMLIFLAFMVLEGTAVKEDRTLLLAIDLLLALLLLMILYATDLLEEEQNSRFWRMMVLVSSITALVLDCVALAAIGTRLLSYGVSANRLAVLAENLLLFANLVALVVTLGRRRSTARIQAVFLCIYAAWFSCVILFFPIIF</sequence>
<comment type="caution">
    <text evidence="3">The sequence shown here is derived from an EMBL/GenBank/DDBJ whole genome shotgun (WGS) entry which is preliminary data.</text>
</comment>
<feature type="transmembrane region" description="Helical" evidence="2">
    <location>
        <begin position="154"/>
        <end position="172"/>
    </location>
</feature>
<evidence type="ECO:0000256" key="2">
    <source>
        <dbReference type="SAM" id="Phobius"/>
    </source>
</evidence>
<protein>
    <recommendedName>
        <fullName evidence="4">DUF4153 domain-containing protein</fullName>
    </recommendedName>
</protein>
<name>A0A644WHN7_9ZZZZ</name>
<feature type="transmembrane region" description="Helical" evidence="2">
    <location>
        <begin position="98"/>
        <end position="118"/>
    </location>
</feature>
<evidence type="ECO:0000256" key="1">
    <source>
        <dbReference type="SAM" id="Coils"/>
    </source>
</evidence>
<organism evidence="3">
    <name type="scientific">bioreactor metagenome</name>
    <dbReference type="NCBI Taxonomy" id="1076179"/>
    <lineage>
        <taxon>unclassified sequences</taxon>
        <taxon>metagenomes</taxon>
        <taxon>ecological metagenomes</taxon>
    </lineage>
</organism>
<keyword evidence="2" id="KW-1133">Transmembrane helix</keyword>